<keyword evidence="11" id="KW-1185">Reference proteome</keyword>
<evidence type="ECO:0000256" key="3">
    <source>
        <dbReference type="ARBA" id="ARBA00022491"/>
    </source>
</evidence>
<protein>
    <recommendedName>
        <fullName evidence="2">Menin</fullName>
    </recommendedName>
</protein>
<evidence type="ECO:0000256" key="5">
    <source>
        <dbReference type="ARBA" id="ARBA00022853"/>
    </source>
</evidence>
<dbReference type="GO" id="GO:0008285">
    <property type="term" value="P:negative regulation of cell population proliferation"/>
    <property type="evidence" value="ECO:0007669"/>
    <property type="project" value="TreeGrafter"/>
</dbReference>
<sequence length="545" mass="59168">MTSLASAGPPPTCLEVAEQSLHREIQSQHPCIAPVSLALGIFEHAHTGQDQDQALSAESYTAEIARLQSTFDGFVTGLARSLPPPSKDVRGTVKAVADVVWSKLTGVFSKDIHHAQHVSCFARHLQAHAQPVKAKGKRQLDCAGVVSTVLAICQVLATQHDHEQLANLRFQVSEDHCWLSMGPDYGAREASIEVTTDQKAKRGQAVSEQAWSSWLYSGGHATLCSPQMALTAVVASLNPAINPRQNTGSDSEEVQQLQRKLLTWIHTNHRAAMYPAATCVLADLLEIAEQDTLDAAAMRSDSKAALDILTGNFDGKATHAVQSAEELFIEAASAVGHEAYLWYPFSYAAGFFLRRATWCLQSPGCLLLGQAEACAAAALHISRGLQYCSAQHGAAVLSKYRYQTHDEQLHKDIEGVLELATSTLALYAQHQHSQEGSSLQPSWLTVMLELLDGVCWLLKGRTKPSHWVSCVLKAAKLYEGPVRGRAAQDAEVMSQPMKTVQGLWEPLKPNIKAILEAADVDDSARVPPQLATEYGHSELSPRLTS</sequence>
<keyword evidence="3" id="KW-0678">Repressor</keyword>
<dbReference type="InterPro" id="IPR007747">
    <property type="entry name" value="Menin"/>
</dbReference>
<keyword evidence="6" id="KW-0805">Transcription regulation</keyword>
<dbReference type="GO" id="GO:0003682">
    <property type="term" value="F:chromatin binding"/>
    <property type="evidence" value="ECO:0007669"/>
    <property type="project" value="TreeGrafter"/>
</dbReference>
<name>A0AAW1PMZ7_9CHLO</name>
<keyword evidence="8" id="KW-0804">Transcription</keyword>
<evidence type="ECO:0000256" key="7">
    <source>
        <dbReference type="ARBA" id="ARBA00023125"/>
    </source>
</evidence>
<gene>
    <name evidence="10" type="ORF">WJX73_007335</name>
</gene>
<evidence type="ECO:0000256" key="2">
    <source>
        <dbReference type="ARBA" id="ARBA00021162"/>
    </source>
</evidence>
<reference evidence="10 11" key="1">
    <citation type="journal article" date="2024" name="Nat. Commun.">
        <title>Phylogenomics reveals the evolutionary origins of lichenization in chlorophyte algae.</title>
        <authorList>
            <person name="Puginier C."/>
            <person name="Libourel C."/>
            <person name="Otte J."/>
            <person name="Skaloud P."/>
            <person name="Haon M."/>
            <person name="Grisel S."/>
            <person name="Petersen M."/>
            <person name="Berrin J.G."/>
            <person name="Delaux P.M."/>
            <person name="Dal Grande F."/>
            <person name="Keller J."/>
        </authorList>
    </citation>
    <scope>NUCLEOTIDE SEQUENCE [LARGE SCALE GENOMIC DNA]</scope>
    <source>
        <strain evidence="10 11">SAG 2036</strain>
    </source>
</reference>
<dbReference type="GO" id="GO:0035097">
    <property type="term" value="C:histone methyltransferase complex"/>
    <property type="evidence" value="ECO:0007669"/>
    <property type="project" value="TreeGrafter"/>
</dbReference>
<dbReference type="GO" id="GO:0006357">
    <property type="term" value="P:regulation of transcription by RNA polymerase II"/>
    <property type="evidence" value="ECO:0007669"/>
    <property type="project" value="TreeGrafter"/>
</dbReference>
<keyword evidence="4" id="KW-0597">Phosphoprotein</keyword>
<accession>A0AAW1PMZ7</accession>
<dbReference type="EMBL" id="JALJOQ010000020">
    <property type="protein sequence ID" value="KAK9809438.1"/>
    <property type="molecule type" value="Genomic_DNA"/>
</dbReference>
<comment type="caution">
    <text evidence="10">The sequence shown here is derived from an EMBL/GenBank/DDBJ whole genome shotgun (WGS) entry which is preliminary data.</text>
</comment>
<dbReference type="GO" id="GO:0000976">
    <property type="term" value="F:transcription cis-regulatory region binding"/>
    <property type="evidence" value="ECO:0007669"/>
    <property type="project" value="TreeGrafter"/>
</dbReference>
<dbReference type="GO" id="GO:0000785">
    <property type="term" value="C:chromatin"/>
    <property type="evidence" value="ECO:0007669"/>
    <property type="project" value="TreeGrafter"/>
</dbReference>
<dbReference type="PANTHER" id="PTHR12693:SF3">
    <property type="entry name" value="MENIN"/>
    <property type="match status" value="1"/>
</dbReference>
<dbReference type="GO" id="GO:0006325">
    <property type="term" value="P:chromatin organization"/>
    <property type="evidence" value="ECO:0007669"/>
    <property type="project" value="UniProtKB-KW"/>
</dbReference>
<evidence type="ECO:0000313" key="11">
    <source>
        <dbReference type="Proteomes" id="UP001465755"/>
    </source>
</evidence>
<evidence type="ECO:0000256" key="1">
    <source>
        <dbReference type="ARBA" id="ARBA00004123"/>
    </source>
</evidence>
<dbReference type="GO" id="GO:0045786">
    <property type="term" value="P:negative regulation of cell cycle"/>
    <property type="evidence" value="ECO:0007669"/>
    <property type="project" value="TreeGrafter"/>
</dbReference>
<dbReference type="AlphaFoldDB" id="A0AAW1PMZ7"/>
<proteinExistence type="predicted"/>
<keyword evidence="7" id="KW-0238">DNA-binding</keyword>
<keyword evidence="9" id="KW-0539">Nucleus</keyword>
<organism evidence="10 11">
    <name type="scientific">Symbiochloris irregularis</name>
    <dbReference type="NCBI Taxonomy" id="706552"/>
    <lineage>
        <taxon>Eukaryota</taxon>
        <taxon>Viridiplantae</taxon>
        <taxon>Chlorophyta</taxon>
        <taxon>core chlorophytes</taxon>
        <taxon>Trebouxiophyceae</taxon>
        <taxon>Trebouxiales</taxon>
        <taxon>Trebouxiaceae</taxon>
        <taxon>Symbiochloris</taxon>
    </lineage>
</organism>
<evidence type="ECO:0000256" key="9">
    <source>
        <dbReference type="ARBA" id="ARBA00023242"/>
    </source>
</evidence>
<dbReference type="Proteomes" id="UP001465755">
    <property type="component" value="Unassembled WGS sequence"/>
</dbReference>
<evidence type="ECO:0000256" key="8">
    <source>
        <dbReference type="ARBA" id="ARBA00023163"/>
    </source>
</evidence>
<evidence type="ECO:0000313" key="10">
    <source>
        <dbReference type="EMBL" id="KAK9809438.1"/>
    </source>
</evidence>
<keyword evidence="5" id="KW-0156">Chromatin regulator</keyword>
<dbReference type="PANTHER" id="PTHR12693">
    <property type="entry name" value="MENIN"/>
    <property type="match status" value="1"/>
</dbReference>
<evidence type="ECO:0000256" key="6">
    <source>
        <dbReference type="ARBA" id="ARBA00023015"/>
    </source>
</evidence>
<comment type="subcellular location">
    <subcellularLocation>
        <location evidence="1">Nucleus</location>
    </subcellularLocation>
</comment>
<dbReference type="Pfam" id="PF05053">
    <property type="entry name" value="Menin"/>
    <property type="match status" value="1"/>
</dbReference>
<evidence type="ECO:0000256" key="4">
    <source>
        <dbReference type="ARBA" id="ARBA00022553"/>
    </source>
</evidence>
<dbReference type="GO" id="GO:0000403">
    <property type="term" value="F:Y-form DNA binding"/>
    <property type="evidence" value="ECO:0007669"/>
    <property type="project" value="TreeGrafter"/>
</dbReference>